<comment type="similarity">
    <text evidence="1">Belongs to the KRI1 family.</text>
</comment>
<accession>A0A2J8A625</accession>
<feature type="compositionally biased region" description="Acidic residues" evidence="2">
    <location>
        <begin position="316"/>
        <end position="325"/>
    </location>
</feature>
<feature type="region of interest" description="Disordered" evidence="2">
    <location>
        <begin position="177"/>
        <end position="203"/>
    </location>
</feature>
<evidence type="ECO:0000256" key="1">
    <source>
        <dbReference type="ARBA" id="ARBA00007473"/>
    </source>
</evidence>
<feature type="compositionally biased region" description="Acidic residues" evidence="2">
    <location>
        <begin position="92"/>
        <end position="106"/>
    </location>
</feature>
<evidence type="ECO:0000256" key="2">
    <source>
        <dbReference type="SAM" id="MobiDB-lite"/>
    </source>
</evidence>
<feature type="region of interest" description="Disordered" evidence="2">
    <location>
        <begin position="1"/>
        <end position="24"/>
    </location>
</feature>
<dbReference type="PANTHER" id="PTHR14490:SF5">
    <property type="entry name" value="PROTEIN KRI1 HOMOLOG"/>
    <property type="match status" value="1"/>
</dbReference>
<protein>
    <submittedName>
        <fullName evidence="4">Protein KRI1</fullName>
    </submittedName>
</protein>
<dbReference type="OrthoDB" id="10252032at2759"/>
<feature type="compositionally biased region" description="Gly residues" evidence="2">
    <location>
        <begin position="596"/>
        <end position="605"/>
    </location>
</feature>
<evidence type="ECO:0000259" key="3">
    <source>
        <dbReference type="Pfam" id="PF12936"/>
    </source>
</evidence>
<dbReference type="Pfam" id="PF05178">
    <property type="entry name" value="Kri1"/>
    <property type="match status" value="1"/>
</dbReference>
<feature type="compositionally biased region" description="Low complexity" evidence="2">
    <location>
        <begin position="616"/>
        <end position="631"/>
    </location>
</feature>
<dbReference type="InterPro" id="IPR018034">
    <property type="entry name" value="Kri1"/>
</dbReference>
<proteinExistence type="inferred from homology"/>
<comment type="caution">
    <text evidence="4">The sequence shown here is derived from an EMBL/GenBank/DDBJ whole genome shotgun (WGS) entry which is preliminary data.</text>
</comment>
<evidence type="ECO:0000313" key="5">
    <source>
        <dbReference type="Proteomes" id="UP000236333"/>
    </source>
</evidence>
<feature type="region of interest" description="Disordered" evidence="2">
    <location>
        <begin position="271"/>
        <end position="339"/>
    </location>
</feature>
<feature type="compositionally biased region" description="Basic and acidic residues" evidence="2">
    <location>
        <begin position="439"/>
        <end position="451"/>
    </location>
</feature>
<feature type="domain" description="Kri1-like C-terminal" evidence="3">
    <location>
        <begin position="346"/>
        <end position="417"/>
    </location>
</feature>
<feature type="compositionally biased region" description="Low complexity" evidence="2">
    <location>
        <begin position="542"/>
        <end position="553"/>
    </location>
</feature>
<reference evidence="4 5" key="1">
    <citation type="journal article" date="2017" name="Mol. Biol. Evol.">
        <title>The 4-celled Tetrabaena socialis nuclear genome reveals the essential components for genetic control of cell number at the origin of multicellularity in the volvocine lineage.</title>
        <authorList>
            <person name="Featherston J."/>
            <person name="Arakaki Y."/>
            <person name="Hanschen E.R."/>
            <person name="Ferris P.J."/>
            <person name="Michod R.E."/>
            <person name="Olson B.J.S.C."/>
            <person name="Nozaki H."/>
            <person name="Durand P.M."/>
        </authorList>
    </citation>
    <scope>NUCLEOTIDE SEQUENCE [LARGE SCALE GENOMIC DNA]</scope>
    <source>
        <strain evidence="4 5">NIES-571</strain>
    </source>
</reference>
<name>A0A2J8A625_9CHLO</name>
<keyword evidence="5" id="KW-1185">Reference proteome</keyword>
<feature type="region of interest" description="Disordered" evidence="2">
    <location>
        <begin position="426"/>
        <end position="699"/>
    </location>
</feature>
<gene>
    <name evidence="4" type="ORF">TSOC_005516</name>
</gene>
<dbReference type="EMBL" id="PGGS01000151">
    <property type="protein sequence ID" value="PNH07982.1"/>
    <property type="molecule type" value="Genomic_DNA"/>
</dbReference>
<dbReference type="PANTHER" id="PTHR14490">
    <property type="entry name" value="ZINC FINGER, ZZ TYPE"/>
    <property type="match status" value="1"/>
</dbReference>
<feature type="compositionally biased region" description="Basic residues" evidence="2">
    <location>
        <begin position="682"/>
        <end position="691"/>
    </location>
</feature>
<dbReference type="GO" id="GO:0005730">
    <property type="term" value="C:nucleolus"/>
    <property type="evidence" value="ECO:0007669"/>
    <property type="project" value="TreeGrafter"/>
</dbReference>
<feature type="compositionally biased region" description="Low complexity" evidence="2">
    <location>
        <begin position="499"/>
        <end position="511"/>
    </location>
</feature>
<feature type="compositionally biased region" description="Pro residues" evidence="2">
    <location>
        <begin position="521"/>
        <end position="530"/>
    </location>
</feature>
<dbReference type="GO" id="GO:0000447">
    <property type="term" value="P:endonucleolytic cleavage in ITS1 to separate SSU-rRNA from 5.8S rRNA and LSU-rRNA from tricistronic rRNA transcript (SSU-rRNA, 5.8S rRNA, LSU-rRNA)"/>
    <property type="evidence" value="ECO:0007669"/>
    <property type="project" value="TreeGrafter"/>
</dbReference>
<sequence>MPDKKKKQSLLGEEGEEGDAVPDFGIRVNKDFAARFEHNKQREELHRLQAKYPEEADRFARKVLRVHGSCAFFAPSQIAREAARAAGQEPPPYDDDDEGSTDEEEGWVDREDDYVPRYREVVGGAMGDGDAGSDGVDDEEDEVCLRQMDAFEAKYNFRFEEPGADRIITHPRTIEGIVRKPDEKRKRQRNAKKERLAEAEDAAQGEVKRLKNLKKLQIEDRLGKLRNMAGAAAPQAASLDDVLEGDFDPEEWDKKMAAAFDSKYYEVEEDMDDLPDDLDLLGGDEHDTDEEAEAEDGEDQPPRFAALRKKLKEVDALGDEAEADEGAGRGGKAGADPKLHALQRAELQRLLEDYYKLDYEDSVGGVKTRFRYKAVPASTFGLSVEDILRLDDKSLNQVVGIKRLAPYRDDLDKLRPNYKALQMVKGDMANTKQQRRYQKKGDAPRGPDLRRQGARPDAAAQPAPDLRRQGARPELAAQPKPDLRRQGARPEAAAQPASGPGVSDAAAATAADGGGAGGPPASRPLPPPPAHGKDAAAKRQKGSSQAQEQAGAAKPHKKRAGDDGGQAGPGKSGREGAAGEEGGSRKRKVPGDGPAAAGGSGGAPGGQHRNGEQDAGAKAAGAAEARLASYAVPTLRKEGGGFDGGPSSKRAKPSPDQPGQSKGKKGGGGQAAVPEGPQLSRAAKKNLKRTLKRAEKRTD</sequence>
<feature type="compositionally biased region" description="Acidic residues" evidence="2">
    <location>
        <begin position="286"/>
        <end position="299"/>
    </location>
</feature>
<dbReference type="InterPro" id="IPR024626">
    <property type="entry name" value="Kri1-like_C"/>
</dbReference>
<feature type="region of interest" description="Disordered" evidence="2">
    <location>
        <begin position="81"/>
        <end position="111"/>
    </location>
</feature>
<organism evidence="4 5">
    <name type="scientific">Tetrabaena socialis</name>
    <dbReference type="NCBI Taxonomy" id="47790"/>
    <lineage>
        <taxon>Eukaryota</taxon>
        <taxon>Viridiplantae</taxon>
        <taxon>Chlorophyta</taxon>
        <taxon>core chlorophytes</taxon>
        <taxon>Chlorophyceae</taxon>
        <taxon>CS clade</taxon>
        <taxon>Chlamydomonadales</taxon>
        <taxon>Tetrabaenaceae</taxon>
        <taxon>Tetrabaena</taxon>
    </lineage>
</organism>
<evidence type="ECO:0000313" key="4">
    <source>
        <dbReference type="EMBL" id="PNH07982.1"/>
    </source>
</evidence>
<feature type="compositionally biased region" description="Low complexity" evidence="2">
    <location>
        <begin position="455"/>
        <end position="464"/>
    </location>
</feature>
<dbReference type="AlphaFoldDB" id="A0A2J8A625"/>
<feature type="compositionally biased region" description="Basic and acidic residues" evidence="2">
    <location>
        <begin position="177"/>
        <end position="198"/>
    </location>
</feature>
<dbReference type="GO" id="GO:0030686">
    <property type="term" value="C:90S preribosome"/>
    <property type="evidence" value="ECO:0007669"/>
    <property type="project" value="TreeGrafter"/>
</dbReference>
<dbReference type="Pfam" id="PF12936">
    <property type="entry name" value="Kri1_C"/>
    <property type="match status" value="1"/>
</dbReference>
<dbReference type="Proteomes" id="UP000236333">
    <property type="component" value="Unassembled WGS sequence"/>
</dbReference>